<proteinExistence type="predicted"/>
<reference evidence="1 2" key="1">
    <citation type="submission" date="2020-08" db="EMBL/GenBank/DDBJ databases">
        <title>Cohnella phylogeny.</title>
        <authorList>
            <person name="Dunlap C."/>
        </authorList>
    </citation>
    <scope>NUCLEOTIDE SEQUENCE [LARGE SCALE GENOMIC DNA]</scope>
    <source>
        <strain evidence="1 2">DSM 25239</strain>
    </source>
</reference>
<evidence type="ECO:0000313" key="1">
    <source>
        <dbReference type="EMBL" id="MBB6691632.1"/>
    </source>
</evidence>
<dbReference type="AlphaFoldDB" id="A0A841TX77"/>
<accession>A0A841TX77</accession>
<comment type="caution">
    <text evidence="1">The sequence shown here is derived from an EMBL/GenBank/DDBJ whole genome shotgun (WGS) entry which is preliminary data.</text>
</comment>
<protein>
    <submittedName>
        <fullName evidence="1">Uncharacterized protein</fullName>
    </submittedName>
</protein>
<dbReference type="Proteomes" id="UP000553776">
    <property type="component" value="Unassembled WGS sequence"/>
</dbReference>
<dbReference type="RefSeq" id="WP_185135628.1">
    <property type="nucleotide sequence ID" value="NZ_BORM01000027.1"/>
</dbReference>
<name>A0A841TX77_9BACL</name>
<keyword evidence="2" id="KW-1185">Reference proteome</keyword>
<organism evidence="1 2">
    <name type="scientific">Cohnella xylanilytica</name>
    <dbReference type="NCBI Taxonomy" id="557555"/>
    <lineage>
        <taxon>Bacteria</taxon>
        <taxon>Bacillati</taxon>
        <taxon>Bacillota</taxon>
        <taxon>Bacilli</taxon>
        <taxon>Bacillales</taxon>
        <taxon>Paenibacillaceae</taxon>
        <taxon>Cohnella</taxon>
    </lineage>
</organism>
<dbReference type="EMBL" id="JACJVR010000032">
    <property type="protein sequence ID" value="MBB6691632.1"/>
    <property type="molecule type" value="Genomic_DNA"/>
</dbReference>
<gene>
    <name evidence="1" type="ORF">H7B90_09490</name>
</gene>
<evidence type="ECO:0000313" key="2">
    <source>
        <dbReference type="Proteomes" id="UP000553776"/>
    </source>
</evidence>
<sequence>MARTRRRKRASTGTRIRTFRRRIGRNRYLIIKIYQTAAARAESGNALASNALNIQIKKTVKRG</sequence>